<dbReference type="KEGG" id="tnl:113503529"/>
<evidence type="ECO:0000313" key="8">
    <source>
        <dbReference type="RefSeq" id="XP_026741357.1"/>
    </source>
</evidence>
<feature type="compositionally biased region" description="Low complexity" evidence="6">
    <location>
        <begin position="46"/>
        <end position="69"/>
    </location>
</feature>
<keyword evidence="3 5" id="KW-1133">Transmembrane helix</keyword>
<dbReference type="PANTHER" id="PTHR10687:SF2">
    <property type="entry name" value="SECRETORY CARRIER-ASSOCIATED MEMBRANE PROTEIN"/>
    <property type="match status" value="1"/>
</dbReference>
<dbReference type="GO" id="GO:0032588">
    <property type="term" value="C:trans-Golgi network membrane"/>
    <property type="evidence" value="ECO:0007669"/>
    <property type="project" value="TreeGrafter"/>
</dbReference>
<dbReference type="OrthoDB" id="242866at2759"/>
<keyword evidence="4 5" id="KW-0472">Membrane</keyword>
<evidence type="ECO:0000256" key="5">
    <source>
        <dbReference type="RuleBase" id="RU363122"/>
    </source>
</evidence>
<comment type="similarity">
    <text evidence="5">Belongs to the SCAMP family.</text>
</comment>
<feature type="transmembrane region" description="Helical" evidence="5">
    <location>
        <begin position="197"/>
        <end position="216"/>
    </location>
</feature>
<name>A0A7E5WLY6_TRINI</name>
<keyword evidence="7" id="KW-1185">Reference proteome</keyword>
<evidence type="ECO:0000256" key="6">
    <source>
        <dbReference type="SAM" id="MobiDB-lite"/>
    </source>
</evidence>
<dbReference type="GeneID" id="113503529"/>
<dbReference type="Proteomes" id="UP000322000">
    <property type="component" value="Chromosome 19"/>
</dbReference>
<dbReference type="InterPro" id="IPR007273">
    <property type="entry name" value="SCAMP"/>
</dbReference>
<keyword evidence="5" id="KW-0813">Transport</keyword>
<dbReference type="CTD" id="32470"/>
<comment type="subcellular location">
    <subcellularLocation>
        <location evidence="1 5">Membrane</location>
        <topology evidence="1 5">Multi-pass membrane protein</topology>
    </subcellularLocation>
</comment>
<keyword evidence="2 5" id="KW-0812">Transmembrane</keyword>
<proteinExistence type="inferred from homology"/>
<dbReference type="Pfam" id="PF04144">
    <property type="entry name" value="SCAMP"/>
    <property type="match status" value="1"/>
</dbReference>
<evidence type="ECO:0000256" key="1">
    <source>
        <dbReference type="ARBA" id="ARBA00004141"/>
    </source>
</evidence>
<dbReference type="FunCoup" id="A0A7E5WLY6">
    <property type="interactions" value="760"/>
</dbReference>
<accession>A0A7E5WLY6</accession>
<dbReference type="GO" id="GO:0015031">
    <property type="term" value="P:protein transport"/>
    <property type="evidence" value="ECO:0007669"/>
    <property type="project" value="InterPro"/>
</dbReference>
<dbReference type="AlphaFoldDB" id="A0A7E5WLY6"/>
<dbReference type="GO" id="GO:0055038">
    <property type="term" value="C:recycling endosome membrane"/>
    <property type="evidence" value="ECO:0007669"/>
    <property type="project" value="TreeGrafter"/>
</dbReference>
<feature type="transmembrane region" description="Helical" evidence="5">
    <location>
        <begin position="271"/>
        <end position="296"/>
    </location>
</feature>
<sequence length="349" mass="38722">MSKFEDNPFSDPTIDNPFADPAVQQVARSTNNATRGLDDYNPFDGQQNANQATVQQPPQQPTQPAIMQAVSPPASGQYVRPAQPQPQAQPPQNFTTADFQELKRRQEELERKAEELARREAELRAGSAGRRNNWPPLPAFCPIQPCFYQDINVDIPLEFQRIVRHLYHLWMFHALVLSLNIIGAMSLMFAGNGFTTFGLSILYFILLTPFSFVCWYRPIYKAFRSDSSFNFMVFFFIFLFQIIITVVQSVGFSGGGSCGLITSIGAFKTNVAVGIITLLVTIGFITCVVADVMLIAKVHRIYRSTGASLAKAQAEFTTEILRNQHVQTAASSAAAAAVNAQIANANRRD</sequence>
<gene>
    <name evidence="8" type="primary">LOC113503529</name>
</gene>
<organism evidence="7 8">
    <name type="scientific">Trichoplusia ni</name>
    <name type="common">Cabbage looper</name>
    <dbReference type="NCBI Taxonomy" id="7111"/>
    <lineage>
        <taxon>Eukaryota</taxon>
        <taxon>Metazoa</taxon>
        <taxon>Ecdysozoa</taxon>
        <taxon>Arthropoda</taxon>
        <taxon>Hexapoda</taxon>
        <taxon>Insecta</taxon>
        <taxon>Pterygota</taxon>
        <taxon>Neoptera</taxon>
        <taxon>Endopterygota</taxon>
        <taxon>Lepidoptera</taxon>
        <taxon>Glossata</taxon>
        <taxon>Ditrysia</taxon>
        <taxon>Noctuoidea</taxon>
        <taxon>Noctuidae</taxon>
        <taxon>Plusiinae</taxon>
        <taxon>Trichoplusia</taxon>
    </lineage>
</organism>
<feature type="transmembrane region" description="Helical" evidence="5">
    <location>
        <begin position="228"/>
        <end position="251"/>
    </location>
</feature>
<feature type="transmembrane region" description="Helical" evidence="5">
    <location>
        <begin position="169"/>
        <end position="191"/>
    </location>
</feature>
<protein>
    <recommendedName>
        <fullName evidence="5">Secretory carrier-associated membrane protein</fullName>
        <shortName evidence="5">Secretory carrier membrane protein</shortName>
    </recommendedName>
</protein>
<dbReference type="RefSeq" id="XP_026741357.1">
    <property type="nucleotide sequence ID" value="XM_026885556.1"/>
</dbReference>
<evidence type="ECO:0000313" key="7">
    <source>
        <dbReference type="Proteomes" id="UP000322000"/>
    </source>
</evidence>
<feature type="region of interest" description="Disordered" evidence="6">
    <location>
        <begin position="1"/>
        <end position="93"/>
    </location>
</feature>
<dbReference type="PANTHER" id="PTHR10687">
    <property type="entry name" value="SECRETORY CARRIER-ASSOCIATED MEMBRANE PROTEIN SCAMP"/>
    <property type="match status" value="1"/>
</dbReference>
<evidence type="ECO:0000256" key="2">
    <source>
        <dbReference type="ARBA" id="ARBA00022692"/>
    </source>
</evidence>
<evidence type="ECO:0000256" key="4">
    <source>
        <dbReference type="ARBA" id="ARBA00023136"/>
    </source>
</evidence>
<evidence type="ECO:0000256" key="3">
    <source>
        <dbReference type="ARBA" id="ARBA00022989"/>
    </source>
</evidence>
<dbReference type="InParanoid" id="A0A7E5WLY6"/>
<reference evidence="8" key="1">
    <citation type="submission" date="2025-08" db="UniProtKB">
        <authorList>
            <consortium name="RefSeq"/>
        </authorList>
    </citation>
    <scope>IDENTIFICATION</scope>
</reference>